<sequence length="27" mass="3194">MSPQEVLKRYKSLADIERGFRVLKSEI</sequence>
<reference evidence="1 2" key="1">
    <citation type="submission" date="2019-03" db="EMBL/GenBank/DDBJ databases">
        <title>Genomic Encyclopedia of Type Strains, Phase IV (KMG-IV): sequencing the most valuable type-strain genomes for metagenomic binning, comparative biology and taxonomic classification.</title>
        <authorList>
            <person name="Goeker M."/>
        </authorList>
    </citation>
    <scope>NUCLEOTIDE SEQUENCE [LARGE SCALE GENOMIC DNA]</scope>
    <source>
        <strain evidence="1 2">DSM 654</strain>
    </source>
</reference>
<evidence type="ECO:0000313" key="1">
    <source>
        <dbReference type="EMBL" id="TCU88919.1"/>
    </source>
</evidence>
<dbReference type="EMBL" id="SMBU01000037">
    <property type="protein sequence ID" value="TCU88919.1"/>
    <property type="molecule type" value="Genomic_DNA"/>
</dbReference>
<evidence type="ECO:0008006" key="3">
    <source>
        <dbReference type="Google" id="ProtNLM"/>
    </source>
</evidence>
<gene>
    <name evidence="1" type="ORF">EV671_10371</name>
</gene>
<accession>A0A4R3UJG8</accession>
<name>A0A4R3UJG8_ROSSA</name>
<keyword evidence="2" id="KW-1185">Reference proteome</keyword>
<comment type="caution">
    <text evidence="1">The sequence shown here is derived from an EMBL/GenBank/DDBJ whole genome shotgun (WGS) entry which is preliminary data.</text>
</comment>
<proteinExistence type="predicted"/>
<protein>
    <recommendedName>
        <fullName evidence="3">Transposase</fullName>
    </recommendedName>
</protein>
<organism evidence="1 2">
    <name type="scientific">Roseateles saccharophilus</name>
    <name type="common">Pseudomonas saccharophila</name>
    <dbReference type="NCBI Taxonomy" id="304"/>
    <lineage>
        <taxon>Bacteria</taxon>
        <taxon>Pseudomonadati</taxon>
        <taxon>Pseudomonadota</taxon>
        <taxon>Betaproteobacteria</taxon>
        <taxon>Burkholderiales</taxon>
        <taxon>Sphaerotilaceae</taxon>
        <taxon>Roseateles</taxon>
    </lineage>
</organism>
<feature type="non-terminal residue" evidence="1">
    <location>
        <position position="27"/>
    </location>
</feature>
<evidence type="ECO:0000313" key="2">
    <source>
        <dbReference type="Proteomes" id="UP000295110"/>
    </source>
</evidence>
<dbReference type="AlphaFoldDB" id="A0A4R3UJG8"/>
<dbReference type="Proteomes" id="UP000295110">
    <property type="component" value="Unassembled WGS sequence"/>
</dbReference>